<dbReference type="InterPro" id="IPR036396">
    <property type="entry name" value="Cyt_P450_sf"/>
</dbReference>
<dbReference type="PANTHER" id="PTHR24292:SF100">
    <property type="entry name" value="CYTOCHROME P450 6A16, ISOFORM B-RELATED"/>
    <property type="match status" value="1"/>
</dbReference>
<evidence type="ECO:0000256" key="9">
    <source>
        <dbReference type="ARBA" id="ARBA00022848"/>
    </source>
</evidence>
<dbReference type="GO" id="GO:0016712">
    <property type="term" value="F:oxidoreductase activity, acting on paired donors, with incorporation or reduction of molecular oxygen, reduced flavin or flavoprotein as one donor, and incorporation of one atom of oxygen"/>
    <property type="evidence" value="ECO:0007669"/>
    <property type="project" value="UniProtKB-EC"/>
</dbReference>
<dbReference type="PRINTS" id="PR00385">
    <property type="entry name" value="P450"/>
</dbReference>
<gene>
    <name evidence="17" type="ORF">PLXY2_LOCUS5675</name>
</gene>
<evidence type="ECO:0000256" key="12">
    <source>
        <dbReference type="ARBA" id="ARBA00023033"/>
    </source>
</evidence>
<keyword evidence="10 16" id="KW-0560">Oxidoreductase</keyword>
<evidence type="ECO:0000256" key="10">
    <source>
        <dbReference type="ARBA" id="ARBA00023002"/>
    </source>
</evidence>
<evidence type="ECO:0000256" key="7">
    <source>
        <dbReference type="ARBA" id="ARBA00022723"/>
    </source>
</evidence>
<organism evidence="17 18">
    <name type="scientific">Plutella xylostella</name>
    <name type="common">Diamondback moth</name>
    <name type="synonym">Plutella maculipennis</name>
    <dbReference type="NCBI Taxonomy" id="51655"/>
    <lineage>
        <taxon>Eukaryota</taxon>
        <taxon>Metazoa</taxon>
        <taxon>Ecdysozoa</taxon>
        <taxon>Arthropoda</taxon>
        <taxon>Hexapoda</taxon>
        <taxon>Insecta</taxon>
        <taxon>Pterygota</taxon>
        <taxon>Neoptera</taxon>
        <taxon>Endopterygota</taxon>
        <taxon>Lepidoptera</taxon>
        <taxon>Glossata</taxon>
        <taxon>Ditrysia</taxon>
        <taxon>Yponomeutoidea</taxon>
        <taxon>Plutellidae</taxon>
        <taxon>Plutella</taxon>
    </lineage>
</organism>
<evidence type="ECO:0000313" key="18">
    <source>
        <dbReference type="Proteomes" id="UP000653454"/>
    </source>
</evidence>
<name>A0A8S4EJH1_PLUXY</name>
<dbReference type="EMBL" id="CAJHNJ030000017">
    <property type="protein sequence ID" value="CAG9115709.1"/>
    <property type="molecule type" value="Genomic_DNA"/>
</dbReference>
<keyword evidence="18" id="KW-1185">Reference proteome</keyword>
<accession>A0A8S4EJH1</accession>
<evidence type="ECO:0000256" key="6">
    <source>
        <dbReference type="ARBA" id="ARBA00022617"/>
    </source>
</evidence>
<keyword evidence="7 15" id="KW-0479">Metal-binding</keyword>
<evidence type="ECO:0000256" key="13">
    <source>
        <dbReference type="ARBA" id="ARBA00023136"/>
    </source>
</evidence>
<dbReference type="SUPFAM" id="SSF48264">
    <property type="entry name" value="Cytochrome P450"/>
    <property type="match status" value="1"/>
</dbReference>
<dbReference type="InterPro" id="IPR001128">
    <property type="entry name" value="Cyt_P450"/>
</dbReference>
<keyword evidence="13" id="KW-0472">Membrane</keyword>
<dbReference type="InterPro" id="IPR050476">
    <property type="entry name" value="Insect_CytP450_Detox"/>
</dbReference>
<proteinExistence type="inferred from homology"/>
<keyword evidence="11 15" id="KW-0408">Iron</keyword>
<keyword evidence="9" id="KW-0492">Microsome</keyword>
<evidence type="ECO:0000256" key="5">
    <source>
        <dbReference type="ARBA" id="ARBA00012109"/>
    </source>
</evidence>
<comment type="similarity">
    <text evidence="4 16">Belongs to the cytochrome P450 family.</text>
</comment>
<dbReference type="AlphaFoldDB" id="A0A8S4EJH1"/>
<evidence type="ECO:0000256" key="15">
    <source>
        <dbReference type="PIRSR" id="PIRSR602401-1"/>
    </source>
</evidence>
<dbReference type="InterPro" id="IPR017972">
    <property type="entry name" value="Cyt_P450_CS"/>
</dbReference>
<dbReference type="PANTHER" id="PTHR24292">
    <property type="entry name" value="CYTOCHROME P450"/>
    <property type="match status" value="1"/>
</dbReference>
<keyword evidence="12 16" id="KW-0503">Monooxygenase</keyword>
<reference evidence="17" key="1">
    <citation type="submission" date="2020-11" db="EMBL/GenBank/DDBJ databases">
        <authorList>
            <person name="Whiteford S."/>
        </authorList>
    </citation>
    <scope>NUCLEOTIDE SEQUENCE</scope>
</reference>
<dbReference type="PRINTS" id="PR00463">
    <property type="entry name" value="EP450I"/>
</dbReference>
<keyword evidence="6 15" id="KW-0349">Heme</keyword>
<evidence type="ECO:0000256" key="14">
    <source>
        <dbReference type="ARBA" id="ARBA00047827"/>
    </source>
</evidence>
<comment type="cofactor">
    <cofactor evidence="1 15">
        <name>heme</name>
        <dbReference type="ChEBI" id="CHEBI:30413"/>
    </cofactor>
</comment>
<keyword evidence="8" id="KW-0256">Endoplasmic reticulum</keyword>
<dbReference type="GO" id="GO:0005506">
    <property type="term" value="F:iron ion binding"/>
    <property type="evidence" value="ECO:0007669"/>
    <property type="project" value="InterPro"/>
</dbReference>
<dbReference type="Pfam" id="PF00067">
    <property type="entry name" value="p450"/>
    <property type="match status" value="1"/>
</dbReference>
<dbReference type="InterPro" id="IPR002401">
    <property type="entry name" value="Cyt_P450_E_grp-I"/>
</dbReference>
<comment type="catalytic activity">
    <reaction evidence="14">
        <text>an organic molecule + reduced [NADPH--hemoprotein reductase] + O2 = an alcohol + oxidized [NADPH--hemoprotein reductase] + H2O + H(+)</text>
        <dbReference type="Rhea" id="RHEA:17149"/>
        <dbReference type="Rhea" id="RHEA-COMP:11964"/>
        <dbReference type="Rhea" id="RHEA-COMP:11965"/>
        <dbReference type="ChEBI" id="CHEBI:15377"/>
        <dbReference type="ChEBI" id="CHEBI:15378"/>
        <dbReference type="ChEBI" id="CHEBI:15379"/>
        <dbReference type="ChEBI" id="CHEBI:30879"/>
        <dbReference type="ChEBI" id="CHEBI:57618"/>
        <dbReference type="ChEBI" id="CHEBI:58210"/>
        <dbReference type="ChEBI" id="CHEBI:142491"/>
        <dbReference type="EC" id="1.14.14.1"/>
    </reaction>
</comment>
<sequence length="514" mass="58954">MVVILLVAIGLIAFYFYSTRNHSYWSKRNVKHEKPIPIFGNHFRNIFGYKSITDISEELYNKYKDEKVVGYYRGNTPELIVRDPELVKRILNVDFAYFYMRGLTRNDALEPLLLSLFHVEGDRWKLLRQRLTSAFTTHKLKGMFPLVVQCAGKLQAAAAALAARAEPYDVRELMARFTTEFIGACGFGIEMDTINNEHSQFRDLGKLIFTPSLRSVILIGLIEIYPNLMNYVSVSNKEIEKSILQIFNQIREQRNYKPIGRNDFVDLLLELEQKGKIQGESIEKRDSDGKPIQVEMDLDMKVMVAQLFVFFAAGFETSSSATSFTLHQLAYNPDVQTRIQEDIDRVMTKYNNKLCYESISEMKLLDMAFKESMRMFPSLGVLNRVCAKKYVIPELGITLDPGVKILIPIQAIQKDEKYFDNPTEYRPERFTAEAEKERHKFVYLPFGEGPRACIGTRLGHMQSLAGLAALLHRFTFEPSALSSPTLEVNPFSNVVQGIKKNILLKITERKVKSA</sequence>
<evidence type="ECO:0000256" key="2">
    <source>
        <dbReference type="ARBA" id="ARBA00004174"/>
    </source>
</evidence>
<comment type="subcellular location">
    <subcellularLocation>
        <location evidence="3">Endoplasmic reticulum membrane</location>
        <topology evidence="3">Peripheral membrane protein</topology>
    </subcellularLocation>
    <subcellularLocation>
        <location evidence="2">Microsome membrane</location>
        <topology evidence="2">Peripheral membrane protein</topology>
    </subcellularLocation>
</comment>
<evidence type="ECO:0000313" key="17">
    <source>
        <dbReference type="EMBL" id="CAG9115709.1"/>
    </source>
</evidence>
<dbReference type="Proteomes" id="UP000653454">
    <property type="component" value="Unassembled WGS sequence"/>
</dbReference>
<dbReference type="PROSITE" id="PS00086">
    <property type="entry name" value="CYTOCHROME_P450"/>
    <property type="match status" value="1"/>
</dbReference>
<protein>
    <recommendedName>
        <fullName evidence="5">unspecific monooxygenase</fullName>
        <ecNumber evidence="5">1.14.14.1</ecNumber>
    </recommendedName>
</protein>
<evidence type="ECO:0000256" key="8">
    <source>
        <dbReference type="ARBA" id="ARBA00022824"/>
    </source>
</evidence>
<dbReference type="GO" id="GO:0005789">
    <property type="term" value="C:endoplasmic reticulum membrane"/>
    <property type="evidence" value="ECO:0007669"/>
    <property type="project" value="UniProtKB-SubCell"/>
</dbReference>
<dbReference type="Gene3D" id="1.10.630.10">
    <property type="entry name" value="Cytochrome P450"/>
    <property type="match status" value="1"/>
</dbReference>
<feature type="binding site" description="axial binding residue" evidence="15">
    <location>
        <position position="453"/>
    </location>
    <ligand>
        <name>heme</name>
        <dbReference type="ChEBI" id="CHEBI:30413"/>
    </ligand>
    <ligandPart>
        <name>Fe</name>
        <dbReference type="ChEBI" id="CHEBI:18248"/>
    </ligandPart>
</feature>
<evidence type="ECO:0000256" key="16">
    <source>
        <dbReference type="RuleBase" id="RU000461"/>
    </source>
</evidence>
<dbReference type="EC" id="1.14.14.1" evidence="5"/>
<dbReference type="GO" id="GO:0020037">
    <property type="term" value="F:heme binding"/>
    <property type="evidence" value="ECO:0007669"/>
    <property type="project" value="InterPro"/>
</dbReference>
<comment type="caution">
    <text evidence="17">The sequence shown here is derived from an EMBL/GenBank/DDBJ whole genome shotgun (WGS) entry which is preliminary data.</text>
</comment>
<evidence type="ECO:0000256" key="11">
    <source>
        <dbReference type="ARBA" id="ARBA00023004"/>
    </source>
</evidence>
<evidence type="ECO:0000256" key="3">
    <source>
        <dbReference type="ARBA" id="ARBA00004406"/>
    </source>
</evidence>
<dbReference type="FunFam" id="1.10.630.10:FF:000042">
    <property type="entry name" value="Cytochrome P450"/>
    <property type="match status" value="1"/>
</dbReference>
<evidence type="ECO:0000256" key="4">
    <source>
        <dbReference type="ARBA" id="ARBA00010617"/>
    </source>
</evidence>
<dbReference type="CDD" id="cd11056">
    <property type="entry name" value="CYP6-like"/>
    <property type="match status" value="1"/>
</dbReference>
<evidence type="ECO:0000256" key="1">
    <source>
        <dbReference type="ARBA" id="ARBA00001971"/>
    </source>
</evidence>